<gene>
    <name evidence="8" type="ORF">CISIN_1g000280mg</name>
</gene>
<dbReference type="InterPro" id="IPR002182">
    <property type="entry name" value="NB-ARC"/>
</dbReference>
<dbReference type="eggNOG" id="KOG4658">
    <property type="taxonomic scope" value="Eukaryota"/>
</dbReference>
<dbReference type="InterPro" id="IPR003593">
    <property type="entry name" value="AAA+_ATPase"/>
</dbReference>
<name>A0A067EA42_CITSI</name>
<dbReference type="GO" id="GO:0043531">
    <property type="term" value="F:ADP binding"/>
    <property type="evidence" value="ECO:0007669"/>
    <property type="project" value="InterPro"/>
</dbReference>
<dbReference type="PANTHER" id="PTHR33463">
    <property type="entry name" value="NB-ARC DOMAIN-CONTAINING PROTEIN-RELATED"/>
    <property type="match status" value="1"/>
</dbReference>
<comment type="similarity">
    <text evidence="1">Belongs to the disease resistance NB-LRR family.</text>
</comment>
<dbReference type="Gene3D" id="3.80.10.10">
    <property type="entry name" value="Ribonuclease Inhibitor"/>
    <property type="match status" value="5"/>
</dbReference>
<dbReference type="PANTHER" id="PTHR33463:SF203">
    <property type="entry name" value="AAA+ ATPASE DOMAIN-CONTAINING PROTEIN"/>
    <property type="match status" value="1"/>
</dbReference>
<evidence type="ECO:0000313" key="9">
    <source>
        <dbReference type="Proteomes" id="UP000027120"/>
    </source>
</evidence>
<evidence type="ECO:0000313" key="8">
    <source>
        <dbReference type="EMBL" id="KDO51953.1"/>
    </source>
</evidence>
<dbReference type="PRINTS" id="PR00364">
    <property type="entry name" value="DISEASERSIST"/>
</dbReference>
<dbReference type="SMART" id="SM00382">
    <property type="entry name" value="AAA"/>
    <property type="match status" value="1"/>
</dbReference>
<proteinExistence type="inferred from homology"/>
<evidence type="ECO:0000259" key="7">
    <source>
        <dbReference type="SMART" id="SM00382"/>
    </source>
</evidence>
<dbReference type="Gene3D" id="1.10.8.430">
    <property type="entry name" value="Helical domain of apoptotic protease-activating factors"/>
    <property type="match status" value="1"/>
</dbReference>
<dbReference type="SUPFAM" id="SSF52047">
    <property type="entry name" value="RNI-like"/>
    <property type="match status" value="2"/>
</dbReference>
<dbReference type="InterPro" id="IPR057135">
    <property type="entry name" value="At4g27190-like_LRR"/>
</dbReference>
<evidence type="ECO:0000256" key="2">
    <source>
        <dbReference type="ARBA" id="ARBA00022741"/>
    </source>
</evidence>
<dbReference type="EMBL" id="KK785044">
    <property type="protein sequence ID" value="KDO51953.1"/>
    <property type="molecule type" value="Genomic_DNA"/>
</dbReference>
<dbReference type="InterPro" id="IPR050905">
    <property type="entry name" value="Plant_NBS-LRR"/>
</dbReference>
<feature type="coiled-coil region" evidence="5">
    <location>
        <begin position="239"/>
        <end position="266"/>
    </location>
</feature>
<dbReference type="Pfam" id="PF00931">
    <property type="entry name" value="NB-ARC"/>
    <property type="match status" value="1"/>
</dbReference>
<keyword evidence="2" id="KW-0547">Nucleotide-binding</keyword>
<dbReference type="GO" id="GO:0006952">
    <property type="term" value="P:defense response"/>
    <property type="evidence" value="ECO:0007669"/>
    <property type="project" value="UniProtKB-KW"/>
</dbReference>
<dbReference type="Proteomes" id="UP000027120">
    <property type="component" value="Unassembled WGS sequence"/>
</dbReference>
<keyword evidence="5" id="KW-0175">Coiled coil</keyword>
<keyword evidence="4" id="KW-0067">ATP-binding</keyword>
<evidence type="ECO:0000256" key="1">
    <source>
        <dbReference type="ARBA" id="ARBA00008894"/>
    </source>
</evidence>
<dbReference type="InterPro" id="IPR027417">
    <property type="entry name" value="P-loop_NTPase"/>
</dbReference>
<dbReference type="SUPFAM" id="SSF52540">
    <property type="entry name" value="P-loop containing nucleoside triphosphate hydrolases"/>
    <property type="match status" value="1"/>
</dbReference>
<accession>A0A067EA42</accession>
<keyword evidence="3" id="KW-0611">Plant defense</keyword>
<evidence type="ECO:0000256" key="5">
    <source>
        <dbReference type="SAM" id="Coils"/>
    </source>
</evidence>
<dbReference type="InterPro" id="IPR042197">
    <property type="entry name" value="Apaf_helical"/>
</dbReference>
<dbReference type="Gene3D" id="3.40.50.300">
    <property type="entry name" value="P-loop containing nucleotide triphosphate hydrolases"/>
    <property type="match status" value="1"/>
</dbReference>
<dbReference type="GO" id="GO:0005524">
    <property type="term" value="F:ATP binding"/>
    <property type="evidence" value="ECO:0007669"/>
    <property type="project" value="UniProtKB-KW"/>
</dbReference>
<sequence>MEILSAVVSGFASKFAEVILGPIRREISYVFNYQSNVEELRTLDKELAYKREMVEQPVIQARRQGDEIYKRVEDWLNNVDDFTEDVVKSITGGEDEAKKRCFKGLCPNLIKRYSLGKKAVKAAKEGADLLGTGNFGTVSFRPTVERTTPVSYTAYEQFDSRMKIFQNIMEVLKDTNVGMIGVYGVNGVGKTTLVKQIAMQVIEDKLFDKVVFVEVTQTPDLQTIQNKLSSDLELEFKQNENVFQRAEKLRQRLKNVKRVLVILDNIWKLLNLDAVGIPFGDVKKERNDDRSRCTVLLTSRNRDVLCNDMNSQKFFLIEVLSYEEAWCLFEKIVGDSAKASDFRVIADEIVRRCGGLPVAIKTIANALKNKRLYVWNDSLERLRNSTSRQIHGMEENVYSSIELSYSFLKSEEEKSMFRLCALRKDGSPIPIDDLMRYGIGLGLFSNVRTSEAARNRVYTLVDNLKASSLLLDGDKDEVKLHDIIYAVAVSIARDEFMFNIQSKDELKDKTQKDSIAISLPNRDIDELPERLECPKLSLFLLFAKYDSSLKIPDLFFEGMNELRVVHFTRTCFLSLPSSLVCLISLRTLSLEGCQVGDVAIVGQLKKLEILSFRNSDIQQLPREIGQLVQLRLLDLRNCRRLQAIAPNVISKLSRLEELYMGDSFSQWEKVEGGSNASLVELKGLSKLTTLEIHIRDARIMPQDLISMKLEIFRMFIGNVVDWYHKFERSRLVKLDKLEKNILLGQGMKMFLKRTEDLYLHDLKGFQNVVHELDDGEVFSELKHLHVEHSYEILHIVSSIGQVCCKVFPLLESLSLCRLFNLEKICHNRLHEDESFSNLRIIKVGECDKLRHLFSFSMAKNLLRLQKISVFDCKSLEIIVGLDMEKQRTTLGFNGITTKDDPDEKVIFPSLEELDLYSLITIEKLWPKQFQGMSSCQNLTKVTVAFCDRLKYLFSYSMVNSLVQLQHLEICYCWSMEGVVETNSTESRRDEGRLIEIVFPKLLYLRLIDLPKLMGFSIGIHSVEFPSLLELQIDDCPNMKRFISISSSQDNIHANPQPLFDEKVGTPNLMTLRVSYCHNIEEIIRHVGEDVKENRITFNQLKNLELDDLPSLTSFCLGNCTLEFPSLERVFVRNCRNMKTFSEGVVCAPKLKKVQVTKKEQEEDEWCSCWEGNLNSTIQKLFVVGFHDIKDLKLSQFPHLKEIWHGQALNVSIFSNLRSLGVDNCTNMSSAIPANLLRCLNNLERLKVRNCDSLEEVFHLEDVNADEHFGPLFPKLYELELIDLPKLKRFCNFKWNIIELLSLSSLWIENCPNMETFISNSTSINLAESMEPQEMTSADVQPLFDEKVALPILRQLTIICMDNLKIWQEKLTLDSFCNLYYLRIENCNKLSNIFPWSMLERLQNLDDLRVVCCDSVQEIFELRALNGWDTHNRTTTQLPETIPSFVFPQLTFLILRGLPRLKSFYPGVHISEWPVLKKLVVWECAEVELLASEFFGLQETPANSQHDINVPQPLFSIYKIGFRCLEDLELSTLPKLLHLWKGKSKLSHVFQNLTTLDVSICDGLINLVTLAAAESLVKLARMKIAACGKMEKVIQQVGAEVVEEDSIATFNQLQYLGIDCLPSLTCFCFGRSKNKLEFPSLEQVVVRECPNMEMFSQGILETPTLHKLLIGVPEEQDDSDDDDDDQKETEDNFSRKRVLKTPKLSKVLHWEGNLNSIPQQFFKDIVRIN</sequence>
<feature type="region of interest" description="Disordered" evidence="6">
    <location>
        <begin position="1673"/>
        <end position="1694"/>
    </location>
</feature>
<evidence type="ECO:0000256" key="3">
    <source>
        <dbReference type="ARBA" id="ARBA00022821"/>
    </source>
</evidence>
<evidence type="ECO:0000256" key="6">
    <source>
        <dbReference type="SAM" id="MobiDB-lite"/>
    </source>
</evidence>
<dbReference type="InterPro" id="IPR032675">
    <property type="entry name" value="LRR_dom_sf"/>
</dbReference>
<feature type="compositionally biased region" description="Acidic residues" evidence="6">
    <location>
        <begin position="1673"/>
        <end position="1687"/>
    </location>
</feature>
<feature type="domain" description="AAA+ ATPase" evidence="7">
    <location>
        <begin position="176"/>
        <end position="330"/>
    </location>
</feature>
<organism evidence="8 9">
    <name type="scientific">Citrus sinensis</name>
    <name type="common">Sweet orange</name>
    <name type="synonym">Citrus aurantium var. sinensis</name>
    <dbReference type="NCBI Taxonomy" id="2711"/>
    <lineage>
        <taxon>Eukaryota</taxon>
        <taxon>Viridiplantae</taxon>
        <taxon>Streptophyta</taxon>
        <taxon>Embryophyta</taxon>
        <taxon>Tracheophyta</taxon>
        <taxon>Spermatophyta</taxon>
        <taxon>Magnoliopsida</taxon>
        <taxon>eudicotyledons</taxon>
        <taxon>Gunneridae</taxon>
        <taxon>Pentapetalae</taxon>
        <taxon>rosids</taxon>
        <taxon>malvids</taxon>
        <taxon>Sapindales</taxon>
        <taxon>Rutaceae</taxon>
        <taxon>Aurantioideae</taxon>
        <taxon>Citrus</taxon>
    </lineage>
</organism>
<dbReference type="SUPFAM" id="SSF52058">
    <property type="entry name" value="L domain-like"/>
    <property type="match status" value="1"/>
</dbReference>
<dbReference type="PaxDb" id="2711-XP_006480551.1"/>
<reference evidence="8 9" key="1">
    <citation type="submission" date="2014-04" db="EMBL/GenBank/DDBJ databases">
        <authorList>
            <consortium name="International Citrus Genome Consortium"/>
            <person name="Gmitter F."/>
            <person name="Chen C."/>
            <person name="Farmerie W."/>
            <person name="Harkins T."/>
            <person name="Desany B."/>
            <person name="Mohiuddin M."/>
            <person name="Kodira C."/>
            <person name="Borodovsky M."/>
            <person name="Lomsadze A."/>
            <person name="Burns P."/>
            <person name="Jenkins J."/>
            <person name="Prochnik S."/>
            <person name="Shu S."/>
            <person name="Chapman J."/>
            <person name="Pitluck S."/>
            <person name="Schmutz J."/>
            <person name="Rokhsar D."/>
        </authorList>
    </citation>
    <scope>NUCLEOTIDE SEQUENCE</scope>
</reference>
<evidence type="ECO:0000256" key="4">
    <source>
        <dbReference type="ARBA" id="ARBA00022840"/>
    </source>
</evidence>
<keyword evidence="9" id="KW-1185">Reference proteome</keyword>
<dbReference type="Pfam" id="PF23247">
    <property type="entry name" value="LRR_RPS2"/>
    <property type="match status" value="5"/>
</dbReference>
<protein>
    <recommendedName>
        <fullName evidence="7">AAA+ ATPase domain-containing protein</fullName>
    </recommendedName>
</protein>